<dbReference type="Proteomes" id="UP000093281">
    <property type="component" value="Unassembled WGS sequence"/>
</dbReference>
<protein>
    <submittedName>
        <fullName evidence="1">Uncharacterized protein</fullName>
    </submittedName>
</protein>
<evidence type="ECO:0000313" key="2">
    <source>
        <dbReference type="Proteomes" id="UP000093281"/>
    </source>
</evidence>
<sequence>MREIDNLLYELERTVAVIELCSGLLVGGYAKDGEIGYLLENLATRLNIETEKLFKKEELYVEHIYFEEIYHNLHELKQAVAVIELCSRLVILYEKEDHKVAYLLENLAAQLNIETEKLYEKVELDKDESIKIDFENI</sequence>
<dbReference type="AlphaFoldDB" id="A0A1C0B6A4"/>
<organism evidence="1 2">
    <name type="scientific">Aliarcobacter thereius</name>
    <dbReference type="NCBI Taxonomy" id="544718"/>
    <lineage>
        <taxon>Bacteria</taxon>
        <taxon>Pseudomonadati</taxon>
        <taxon>Campylobacterota</taxon>
        <taxon>Epsilonproteobacteria</taxon>
        <taxon>Campylobacterales</taxon>
        <taxon>Arcobacteraceae</taxon>
        <taxon>Aliarcobacter</taxon>
    </lineage>
</organism>
<proteinExistence type="predicted"/>
<accession>A0A1C0B6A4</accession>
<comment type="caution">
    <text evidence="1">The sequence shown here is derived from an EMBL/GenBank/DDBJ whole genome shotgun (WGS) entry which is preliminary data.</text>
</comment>
<dbReference type="RefSeq" id="WP_066186515.1">
    <property type="nucleotide sequence ID" value="NZ_LCUJ01000004.1"/>
</dbReference>
<evidence type="ECO:0000313" key="1">
    <source>
        <dbReference type="EMBL" id="OCL98839.1"/>
    </source>
</evidence>
<gene>
    <name evidence="1" type="ORF">AAX29_01349</name>
</gene>
<name>A0A1C0B6A4_9BACT</name>
<dbReference type="EMBL" id="LCUJ01000004">
    <property type="protein sequence ID" value="OCL98839.1"/>
    <property type="molecule type" value="Genomic_DNA"/>
</dbReference>
<reference evidence="2" key="1">
    <citation type="submission" date="2015-05" db="EMBL/GenBank/DDBJ databases">
        <authorList>
            <person name="Rovetto F."/>
            <person name="Cocolin L."/>
            <person name="Illeghems K."/>
            <person name="Van Nieuwerburgh F."/>
            <person name="Houf K."/>
        </authorList>
    </citation>
    <scope>NUCLEOTIDE SEQUENCE [LARGE SCALE GENOMIC DNA]</scope>
    <source>
        <strain evidence="2">DU22</strain>
    </source>
</reference>